<evidence type="ECO:0000256" key="2">
    <source>
        <dbReference type="ARBA" id="ARBA00022723"/>
    </source>
</evidence>
<evidence type="ECO:0000259" key="5">
    <source>
        <dbReference type="Pfam" id="PF00413"/>
    </source>
</evidence>
<proteinExistence type="predicted"/>
<dbReference type="InterPro" id="IPR001818">
    <property type="entry name" value="Pept_M10_metallopeptidase"/>
</dbReference>
<dbReference type="InterPro" id="IPR024079">
    <property type="entry name" value="MetalloPept_cat_dom_sf"/>
</dbReference>
<sequence length="228" mass="25513">MKLKTLSTIVLCLSIFISPLASNPAVAITQKCPIFEFKQMFIADFTTGSKWDNSSGDLRITWSSRSTSIYDETIARPFSDKENAWIRIAFKSWDDALDTVSFQEVESTASPDIVIGFVPLKPSAIQLNAMGFWNTWIADGMRYKATIKLKASDIKWFSNKNQFIHSVQHELGNALGLGDLNPTSAFTSVLEDPWQPPYGRSHLSDTDTAMIRQMYGESTCTPILITKP</sequence>
<dbReference type="EMBL" id="CAEZYI010000103">
    <property type="protein sequence ID" value="CAB4728335.1"/>
    <property type="molecule type" value="Genomic_DNA"/>
</dbReference>
<reference evidence="6" key="1">
    <citation type="submission" date="2020-05" db="EMBL/GenBank/DDBJ databases">
        <authorList>
            <person name="Chiriac C."/>
            <person name="Salcher M."/>
            <person name="Ghai R."/>
            <person name="Kavagutti S V."/>
        </authorList>
    </citation>
    <scope>NUCLEOTIDE SEQUENCE</scope>
</reference>
<feature type="domain" description="Peptidase M10 metallopeptidase" evidence="5">
    <location>
        <begin position="79"/>
        <end position="216"/>
    </location>
</feature>
<organism evidence="6">
    <name type="scientific">freshwater metagenome</name>
    <dbReference type="NCBI Taxonomy" id="449393"/>
    <lineage>
        <taxon>unclassified sequences</taxon>
        <taxon>metagenomes</taxon>
        <taxon>ecological metagenomes</taxon>
    </lineage>
</organism>
<gene>
    <name evidence="6" type="ORF">UFOPK2662_01198</name>
    <name evidence="7" type="ORF">UFOPK4242_00956</name>
</gene>
<evidence type="ECO:0000256" key="1">
    <source>
        <dbReference type="ARBA" id="ARBA00022670"/>
    </source>
</evidence>
<keyword evidence="2" id="KW-0479">Metal-binding</keyword>
<dbReference type="AlphaFoldDB" id="A0A6J6S0W2"/>
<keyword evidence="1" id="KW-0645">Protease</keyword>
<evidence type="ECO:0000313" key="6">
    <source>
        <dbReference type="EMBL" id="CAB4728335.1"/>
    </source>
</evidence>
<dbReference type="GO" id="GO:0006508">
    <property type="term" value="P:proteolysis"/>
    <property type="evidence" value="ECO:0007669"/>
    <property type="project" value="UniProtKB-KW"/>
</dbReference>
<keyword evidence="3" id="KW-0378">Hydrolase</keyword>
<evidence type="ECO:0000256" key="3">
    <source>
        <dbReference type="ARBA" id="ARBA00022801"/>
    </source>
</evidence>
<dbReference type="Pfam" id="PF00413">
    <property type="entry name" value="Peptidase_M10"/>
    <property type="match status" value="1"/>
</dbReference>
<evidence type="ECO:0000313" key="7">
    <source>
        <dbReference type="EMBL" id="CAB5043088.1"/>
    </source>
</evidence>
<dbReference type="SUPFAM" id="SSF55486">
    <property type="entry name" value="Metalloproteases ('zincins'), catalytic domain"/>
    <property type="match status" value="1"/>
</dbReference>
<dbReference type="Gene3D" id="3.40.390.10">
    <property type="entry name" value="Collagenase (Catalytic Domain)"/>
    <property type="match status" value="1"/>
</dbReference>
<name>A0A6J6S0W2_9ZZZZ</name>
<accession>A0A6J6S0W2</accession>
<dbReference type="GO" id="GO:0008270">
    <property type="term" value="F:zinc ion binding"/>
    <property type="evidence" value="ECO:0007669"/>
    <property type="project" value="InterPro"/>
</dbReference>
<dbReference type="GO" id="GO:0004222">
    <property type="term" value="F:metalloendopeptidase activity"/>
    <property type="evidence" value="ECO:0007669"/>
    <property type="project" value="InterPro"/>
</dbReference>
<evidence type="ECO:0000256" key="4">
    <source>
        <dbReference type="ARBA" id="ARBA00022833"/>
    </source>
</evidence>
<dbReference type="EMBL" id="CAFBQC010000051">
    <property type="protein sequence ID" value="CAB5043088.1"/>
    <property type="molecule type" value="Genomic_DNA"/>
</dbReference>
<dbReference type="GO" id="GO:0031012">
    <property type="term" value="C:extracellular matrix"/>
    <property type="evidence" value="ECO:0007669"/>
    <property type="project" value="InterPro"/>
</dbReference>
<keyword evidence="4" id="KW-0862">Zinc</keyword>
<protein>
    <submittedName>
        <fullName evidence="6">Unannotated protein</fullName>
    </submittedName>
</protein>